<accession>A0A5N5KJU2</accession>
<dbReference type="AlphaFoldDB" id="A0A5N5KJU2"/>
<evidence type="ECO:0000256" key="1">
    <source>
        <dbReference type="SAM" id="MobiDB-lite"/>
    </source>
</evidence>
<proteinExistence type="predicted"/>
<comment type="caution">
    <text evidence="2">The sequence shown here is derived from an EMBL/GenBank/DDBJ whole genome shotgun (WGS) entry which is preliminary data.</text>
</comment>
<name>A0A5N5KJU2_PANHP</name>
<organism evidence="2 3">
    <name type="scientific">Pangasianodon hypophthalmus</name>
    <name type="common">Striped catfish</name>
    <name type="synonym">Helicophagus hypophthalmus</name>
    <dbReference type="NCBI Taxonomy" id="310915"/>
    <lineage>
        <taxon>Eukaryota</taxon>
        <taxon>Metazoa</taxon>
        <taxon>Chordata</taxon>
        <taxon>Craniata</taxon>
        <taxon>Vertebrata</taxon>
        <taxon>Euteleostomi</taxon>
        <taxon>Actinopterygii</taxon>
        <taxon>Neopterygii</taxon>
        <taxon>Teleostei</taxon>
        <taxon>Ostariophysi</taxon>
        <taxon>Siluriformes</taxon>
        <taxon>Pangasiidae</taxon>
        <taxon>Pangasianodon</taxon>
    </lineage>
</organism>
<feature type="region of interest" description="Disordered" evidence="1">
    <location>
        <begin position="144"/>
        <end position="185"/>
    </location>
</feature>
<reference evidence="2 3" key="1">
    <citation type="submission" date="2019-06" db="EMBL/GenBank/DDBJ databases">
        <title>A chromosome-scale genome assembly of the striped catfish, Pangasianodon hypophthalmus.</title>
        <authorList>
            <person name="Wen M."/>
            <person name="Zahm M."/>
            <person name="Roques C."/>
            <person name="Cabau C."/>
            <person name="Klopp C."/>
            <person name="Donnadieu C."/>
            <person name="Jouanno E."/>
            <person name="Avarre J.-C."/>
            <person name="Campet M."/>
            <person name="Ha T.T.T."/>
            <person name="Dugue R."/>
            <person name="Lampietro C."/>
            <person name="Louis A."/>
            <person name="Herpin A."/>
            <person name="Echchiki A."/>
            <person name="Berthelot C."/>
            <person name="Parey E."/>
            <person name="Roest-Crollius H."/>
            <person name="Braasch I."/>
            <person name="Postlethwait J."/>
            <person name="Bobe J."/>
            <person name="Montfort J."/>
            <person name="Bouchez O."/>
            <person name="Begum T."/>
            <person name="Schartl M."/>
            <person name="Guiguen Y."/>
        </authorList>
    </citation>
    <scope>NUCLEOTIDE SEQUENCE [LARGE SCALE GENOMIC DNA]</scope>
    <source>
        <strain evidence="2 3">Indonesia</strain>
        <tissue evidence="2">Blood</tissue>
    </source>
</reference>
<gene>
    <name evidence="2" type="ORF">PHYPO_G00130880</name>
</gene>
<evidence type="ECO:0000313" key="3">
    <source>
        <dbReference type="Proteomes" id="UP000327468"/>
    </source>
</evidence>
<dbReference type="EMBL" id="VFJC01000024">
    <property type="protein sequence ID" value="KAB5530571.1"/>
    <property type="molecule type" value="Genomic_DNA"/>
</dbReference>
<evidence type="ECO:0000313" key="2">
    <source>
        <dbReference type="EMBL" id="KAB5530571.1"/>
    </source>
</evidence>
<dbReference type="Proteomes" id="UP000327468">
    <property type="component" value="Chromosome 23"/>
</dbReference>
<keyword evidence="3" id="KW-1185">Reference proteome</keyword>
<sequence>MVETLGRGNKGRLHGGLTVCLQSDAVKRASIHPSASVLFSPPVLCVKKKTIPPPVRATSRPESRALIGELSASTNHVHQSGIGMMTRHSAEEGGMCPDTGAERKRATEALENPLKPAGSQRTDLLIGSPAVGCFAIRSLQRKDRRKDLRFQSPPSGAPHLSRRSLNRRDPSGFERLTGAKNLPPR</sequence>
<protein>
    <submittedName>
        <fullName evidence="2">Uncharacterized protein</fullName>
    </submittedName>
</protein>